<sequence>MEVLVPSRSLPVASVPDTLAVARDVVVPLLARGVIVRRPPVVGALARADADRRAVQLLQRLRRTYGTGPLRLPIPGRRAVLLLDPAHVHRVLAETPDPFTAATREKRAALGHFEPANVLVSSAEDRPVRRRFHEQALDTPHAVHRGADRLVAVIHAELDMLLGRVDATGVLDWDDWARTWMRIVRRLTLGDAAADDEQVTDDMVALRAAANWAFLRPRRRLLRRRLRESIARYAADPDPSSLLGWGASAIEPGTRVEDQVPQWLFAYDAAGWAMFRALALLATHPDHLADVRTEADGVDLRTPQRLPLLRATVLESLRLWPTTPAVLRETVRRTRFERGPVPEDTLVITYAPFFHRDDENLDSANRLDPTLWAHERTEADWPLIPFSAGPAGCPAQNVVLHTASTALARLVTERDLMLTGPAAEVLRPPADLPGTLDMFTLRFLVTPRTTAPVRA</sequence>
<proteinExistence type="inferred from homology"/>
<dbReference type="InterPro" id="IPR036396">
    <property type="entry name" value="Cyt_P450_sf"/>
</dbReference>
<evidence type="ECO:0000313" key="2">
    <source>
        <dbReference type="EMBL" id="KGM10691.1"/>
    </source>
</evidence>
<dbReference type="GO" id="GO:0020037">
    <property type="term" value="F:heme binding"/>
    <property type="evidence" value="ECO:0007669"/>
    <property type="project" value="InterPro"/>
</dbReference>
<dbReference type="GO" id="GO:0016705">
    <property type="term" value="F:oxidoreductase activity, acting on paired donors, with incorporation or reduction of molecular oxygen"/>
    <property type="evidence" value="ECO:0007669"/>
    <property type="project" value="InterPro"/>
</dbReference>
<organism evidence="2 3">
    <name type="scientific">Cellulomonas carbonis T26</name>
    <dbReference type="NCBI Taxonomy" id="947969"/>
    <lineage>
        <taxon>Bacteria</taxon>
        <taxon>Bacillati</taxon>
        <taxon>Actinomycetota</taxon>
        <taxon>Actinomycetes</taxon>
        <taxon>Micrococcales</taxon>
        <taxon>Cellulomonadaceae</taxon>
        <taxon>Cellulomonas</taxon>
    </lineage>
</organism>
<evidence type="ECO:0000313" key="3">
    <source>
        <dbReference type="Proteomes" id="UP000029839"/>
    </source>
</evidence>
<keyword evidence="3" id="KW-1185">Reference proteome</keyword>
<dbReference type="Pfam" id="PF00067">
    <property type="entry name" value="p450"/>
    <property type="match status" value="1"/>
</dbReference>
<dbReference type="EMBL" id="AXCY01000042">
    <property type="protein sequence ID" value="KGM10691.1"/>
    <property type="molecule type" value="Genomic_DNA"/>
</dbReference>
<dbReference type="PANTHER" id="PTHR24305:SF166">
    <property type="entry name" value="CYTOCHROME P450 12A4, MITOCHONDRIAL-RELATED"/>
    <property type="match status" value="1"/>
</dbReference>
<gene>
    <name evidence="2" type="ORF">N868_14115</name>
</gene>
<dbReference type="GO" id="GO:0004497">
    <property type="term" value="F:monooxygenase activity"/>
    <property type="evidence" value="ECO:0007669"/>
    <property type="project" value="InterPro"/>
</dbReference>
<reference evidence="2 3" key="1">
    <citation type="submission" date="2013-08" db="EMBL/GenBank/DDBJ databases">
        <title>Genome sequencing of Cellulomonas carbonis T26.</title>
        <authorList>
            <person name="Chen F."/>
            <person name="Li Y."/>
            <person name="Wang G."/>
        </authorList>
    </citation>
    <scope>NUCLEOTIDE SEQUENCE [LARGE SCALE GENOMIC DNA]</scope>
    <source>
        <strain evidence="2 3">T26</strain>
    </source>
</reference>
<dbReference type="PANTHER" id="PTHR24305">
    <property type="entry name" value="CYTOCHROME P450"/>
    <property type="match status" value="1"/>
</dbReference>
<reference evidence="2 3" key="2">
    <citation type="journal article" date="2015" name="Stand. Genomic Sci.">
        <title>Draft genome sequence of Cellulomonas carbonis T26(T) and comparative analysis of six Cellulomonas genomes.</title>
        <authorList>
            <person name="Zhuang W."/>
            <person name="Zhang S."/>
            <person name="Xia X."/>
            <person name="Wang G."/>
        </authorList>
    </citation>
    <scope>NUCLEOTIDE SEQUENCE [LARGE SCALE GENOMIC DNA]</scope>
    <source>
        <strain evidence="2 3">T26</strain>
    </source>
</reference>
<accession>A0A0A0BRW7</accession>
<dbReference type="InterPro" id="IPR050121">
    <property type="entry name" value="Cytochrome_P450_monoxygenase"/>
</dbReference>
<evidence type="ECO:0000256" key="1">
    <source>
        <dbReference type="ARBA" id="ARBA00010617"/>
    </source>
</evidence>
<dbReference type="AlphaFoldDB" id="A0A0A0BRW7"/>
<comment type="caution">
    <text evidence="2">The sequence shown here is derived from an EMBL/GenBank/DDBJ whole genome shotgun (WGS) entry which is preliminary data.</text>
</comment>
<dbReference type="Gene3D" id="1.10.630.10">
    <property type="entry name" value="Cytochrome P450"/>
    <property type="match status" value="1"/>
</dbReference>
<dbReference type="GO" id="GO:0005506">
    <property type="term" value="F:iron ion binding"/>
    <property type="evidence" value="ECO:0007669"/>
    <property type="project" value="InterPro"/>
</dbReference>
<dbReference type="InterPro" id="IPR001128">
    <property type="entry name" value="Cyt_P450"/>
</dbReference>
<dbReference type="Proteomes" id="UP000029839">
    <property type="component" value="Unassembled WGS sequence"/>
</dbReference>
<dbReference type="SUPFAM" id="SSF48264">
    <property type="entry name" value="Cytochrome P450"/>
    <property type="match status" value="1"/>
</dbReference>
<comment type="similarity">
    <text evidence="1">Belongs to the cytochrome P450 family.</text>
</comment>
<protein>
    <submittedName>
        <fullName evidence="2">Cytochrome P450</fullName>
    </submittedName>
</protein>
<name>A0A0A0BRW7_9CELL</name>